<feature type="compositionally biased region" description="Basic and acidic residues" evidence="1">
    <location>
        <begin position="30"/>
        <end position="56"/>
    </location>
</feature>
<comment type="caution">
    <text evidence="2">The sequence shown here is derived from an EMBL/GenBank/DDBJ whole genome shotgun (WGS) entry which is preliminary data.</text>
</comment>
<organism evidence="2 3">
    <name type="scientific">Oryza meyeriana var. granulata</name>
    <dbReference type="NCBI Taxonomy" id="110450"/>
    <lineage>
        <taxon>Eukaryota</taxon>
        <taxon>Viridiplantae</taxon>
        <taxon>Streptophyta</taxon>
        <taxon>Embryophyta</taxon>
        <taxon>Tracheophyta</taxon>
        <taxon>Spermatophyta</taxon>
        <taxon>Magnoliopsida</taxon>
        <taxon>Liliopsida</taxon>
        <taxon>Poales</taxon>
        <taxon>Poaceae</taxon>
        <taxon>BOP clade</taxon>
        <taxon>Oryzoideae</taxon>
        <taxon>Oryzeae</taxon>
        <taxon>Oryzinae</taxon>
        <taxon>Oryza</taxon>
        <taxon>Oryza meyeriana</taxon>
    </lineage>
</organism>
<feature type="region of interest" description="Disordered" evidence="1">
    <location>
        <begin position="1"/>
        <end position="62"/>
    </location>
</feature>
<evidence type="ECO:0000313" key="2">
    <source>
        <dbReference type="EMBL" id="KAF0922348.1"/>
    </source>
</evidence>
<accession>A0A6G1EC35</accession>
<evidence type="ECO:0000256" key="1">
    <source>
        <dbReference type="SAM" id="MobiDB-lite"/>
    </source>
</evidence>
<name>A0A6G1EC35_9ORYZ</name>
<dbReference type="AlphaFoldDB" id="A0A6G1EC35"/>
<evidence type="ECO:0000313" key="3">
    <source>
        <dbReference type="Proteomes" id="UP000479710"/>
    </source>
</evidence>
<proteinExistence type="predicted"/>
<dbReference type="EMBL" id="SPHZ02000004">
    <property type="protein sequence ID" value="KAF0922348.1"/>
    <property type="molecule type" value="Genomic_DNA"/>
</dbReference>
<protein>
    <submittedName>
        <fullName evidence="2">Uncharacterized protein</fullName>
    </submittedName>
</protein>
<gene>
    <name evidence="2" type="ORF">E2562_032592</name>
</gene>
<dbReference type="Proteomes" id="UP000479710">
    <property type="component" value="Unassembled WGS sequence"/>
</dbReference>
<feature type="compositionally biased region" description="Polar residues" evidence="1">
    <location>
        <begin position="13"/>
        <end position="27"/>
    </location>
</feature>
<sequence length="74" mass="7937">MGEPADEAPLELSQPNPSESSDATAIDQNLEEKEGSPVHPDELLEAHDSPQRDDAGPRPPHVDYTLYKAAECAG</sequence>
<reference evidence="2 3" key="1">
    <citation type="submission" date="2019-11" db="EMBL/GenBank/DDBJ databases">
        <title>Whole genome sequence of Oryza granulata.</title>
        <authorList>
            <person name="Li W."/>
        </authorList>
    </citation>
    <scope>NUCLEOTIDE SEQUENCE [LARGE SCALE GENOMIC DNA]</scope>
    <source>
        <strain evidence="3">cv. Menghai</strain>
        <tissue evidence="2">Leaf</tissue>
    </source>
</reference>
<keyword evidence="3" id="KW-1185">Reference proteome</keyword>